<gene>
    <name evidence="2" type="ORF">ABH309_06435</name>
</gene>
<keyword evidence="1" id="KW-0472">Membrane</keyword>
<keyword evidence="3" id="KW-1185">Reference proteome</keyword>
<organism evidence="2 3">
    <name type="scientific">Chromobacterium piscinae</name>
    <dbReference type="NCBI Taxonomy" id="686831"/>
    <lineage>
        <taxon>Bacteria</taxon>
        <taxon>Pseudomonadati</taxon>
        <taxon>Pseudomonadota</taxon>
        <taxon>Betaproteobacteria</taxon>
        <taxon>Neisseriales</taxon>
        <taxon>Chromobacteriaceae</taxon>
        <taxon>Chromobacterium</taxon>
    </lineage>
</organism>
<name>A0ABV0H469_9NEIS</name>
<comment type="caution">
    <text evidence="2">The sequence shown here is derived from an EMBL/GenBank/DDBJ whole genome shotgun (WGS) entry which is preliminary data.</text>
</comment>
<dbReference type="Proteomes" id="UP001438292">
    <property type="component" value="Unassembled WGS sequence"/>
</dbReference>
<evidence type="ECO:0000256" key="1">
    <source>
        <dbReference type="SAM" id="Phobius"/>
    </source>
</evidence>
<feature type="non-terminal residue" evidence="2">
    <location>
        <position position="79"/>
    </location>
</feature>
<dbReference type="Gene3D" id="6.10.340.10">
    <property type="match status" value="1"/>
</dbReference>
<accession>A0ABV0H469</accession>
<dbReference type="EMBL" id="JBDQQU010000006">
    <property type="protein sequence ID" value="MEO3954086.1"/>
    <property type="molecule type" value="Genomic_DNA"/>
</dbReference>
<proteinExistence type="predicted"/>
<keyword evidence="1" id="KW-1133">Transmembrane helix</keyword>
<reference evidence="2 3" key="1">
    <citation type="submission" date="2024-05" db="EMBL/GenBank/DDBJ databases">
        <authorList>
            <person name="De Oliveira J.P."/>
            <person name="Noriler S.A."/>
            <person name="De Oliveira A.G."/>
            <person name="Sipoli D.S."/>
        </authorList>
    </citation>
    <scope>NUCLEOTIDE SEQUENCE [LARGE SCALE GENOMIC DNA]</scope>
    <source>
        <strain evidence="2 3">LABIM186</strain>
    </source>
</reference>
<feature type="transmembrane region" description="Helical" evidence="1">
    <location>
        <begin position="24"/>
        <end position="48"/>
    </location>
</feature>
<evidence type="ECO:0000313" key="3">
    <source>
        <dbReference type="Proteomes" id="UP001438292"/>
    </source>
</evidence>
<keyword evidence="1" id="KW-0812">Transmembrane</keyword>
<sequence>MEGTNWLLGVVTDESVVTGPLNTLLLTVVGIGALCVVILIPVASLLLSRMLAGLGRLRNAMLEISQGEGDLTRRIQVTG</sequence>
<evidence type="ECO:0000313" key="2">
    <source>
        <dbReference type="EMBL" id="MEO3954086.1"/>
    </source>
</evidence>
<protein>
    <submittedName>
        <fullName evidence="2">Methyl-accepting chemotaxis protein</fullName>
    </submittedName>
</protein>